<dbReference type="InterPro" id="IPR036388">
    <property type="entry name" value="WH-like_DNA-bd_sf"/>
</dbReference>
<accession>A0ABS4JGQ6</accession>
<dbReference type="Pfam" id="PF04542">
    <property type="entry name" value="Sigma70_r2"/>
    <property type="match status" value="1"/>
</dbReference>
<dbReference type="InterPro" id="IPR013325">
    <property type="entry name" value="RNA_pol_sigma_r2"/>
</dbReference>
<dbReference type="InterPro" id="IPR000838">
    <property type="entry name" value="RNA_pol_sigma70_ECF_CS"/>
</dbReference>
<feature type="domain" description="RNA polymerase sigma factor 70 region 4 type 2" evidence="8">
    <location>
        <begin position="111"/>
        <end position="163"/>
    </location>
</feature>
<keyword evidence="2 6" id="KW-0805">Transcription regulation</keyword>
<dbReference type="SUPFAM" id="SSF88946">
    <property type="entry name" value="Sigma2 domain of RNA polymerase sigma factors"/>
    <property type="match status" value="1"/>
</dbReference>
<dbReference type="InterPro" id="IPR007627">
    <property type="entry name" value="RNA_pol_sigma70_r2"/>
</dbReference>
<proteinExistence type="inferred from homology"/>
<evidence type="ECO:0000256" key="1">
    <source>
        <dbReference type="ARBA" id="ARBA00010641"/>
    </source>
</evidence>
<dbReference type="PANTHER" id="PTHR43133:SF8">
    <property type="entry name" value="RNA POLYMERASE SIGMA FACTOR HI_1459-RELATED"/>
    <property type="match status" value="1"/>
</dbReference>
<evidence type="ECO:0000256" key="4">
    <source>
        <dbReference type="ARBA" id="ARBA00023125"/>
    </source>
</evidence>
<keyword evidence="5 6" id="KW-0804">Transcription</keyword>
<evidence type="ECO:0000259" key="8">
    <source>
        <dbReference type="Pfam" id="PF08281"/>
    </source>
</evidence>
<dbReference type="Gene3D" id="1.10.1740.10">
    <property type="match status" value="1"/>
</dbReference>
<evidence type="ECO:0000256" key="6">
    <source>
        <dbReference type="RuleBase" id="RU000716"/>
    </source>
</evidence>
<feature type="domain" description="RNA polymerase sigma-70 region 2" evidence="7">
    <location>
        <begin position="22"/>
        <end position="83"/>
    </location>
</feature>
<protein>
    <recommendedName>
        <fullName evidence="6">RNA polymerase sigma factor</fullName>
    </recommendedName>
</protein>
<name>A0ABS4JGQ6_9BACL</name>
<keyword evidence="4 6" id="KW-0238">DNA-binding</keyword>
<keyword evidence="10" id="KW-1185">Reference proteome</keyword>
<evidence type="ECO:0000256" key="5">
    <source>
        <dbReference type="ARBA" id="ARBA00023163"/>
    </source>
</evidence>
<dbReference type="PANTHER" id="PTHR43133">
    <property type="entry name" value="RNA POLYMERASE ECF-TYPE SIGMA FACTO"/>
    <property type="match status" value="1"/>
</dbReference>
<reference evidence="9 10" key="1">
    <citation type="submission" date="2021-03" db="EMBL/GenBank/DDBJ databases">
        <title>Genomic Encyclopedia of Type Strains, Phase IV (KMG-IV): sequencing the most valuable type-strain genomes for metagenomic binning, comparative biology and taxonomic classification.</title>
        <authorList>
            <person name="Goeker M."/>
        </authorList>
    </citation>
    <scope>NUCLEOTIDE SEQUENCE [LARGE SCALE GENOMIC DNA]</scope>
    <source>
        <strain evidence="9 10">DSM 26806</strain>
    </source>
</reference>
<evidence type="ECO:0000256" key="2">
    <source>
        <dbReference type="ARBA" id="ARBA00023015"/>
    </source>
</evidence>
<gene>
    <name evidence="9" type="ORF">J2Z69_001947</name>
</gene>
<dbReference type="InterPro" id="IPR014284">
    <property type="entry name" value="RNA_pol_sigma-70_dom"/>
</dbReference>
<evidence type="ECO:0000313" key="10">
    <source>
        <dbReference type="Proteomes" id="UP001519288"/>
    </source>
</evidence>
<dbReference type="InterPro" id="IPR013324">
    <property type="entry name" value="RNA_pol_sigma_r3/r4-like"/>
</dbReference>
<dbReference type="SUPFAM" id="SSF88659">
    <property type="entry name" value="Sigma3 and sigma4 domains of RNA polymerase sigma factors"/>
    <property type="match status" value="1"/>
</dbReference>
<dbReference type="InterPro" id="IPR013249">
    <property type="entry name" value="RNA_pol_sigma70_r4_t2"/>
</dbReference>
<comment type="caution">
    <text evidence="9">The sequence shown here is derived from an EMBL/GenBank/DDBJ whole genome shotgun (WGS) entry which is preliminary data.</text>
</comment>
<dbReference type="PROSITE" id="PS01063">
    <property type="entry name" value="SIGMA70_ECF"/>
    <property type="match status" value="1"/>
</dbReference>
<dbReference type="CDD" id="cd06171">
    <property type="entry name" value="Sigma70_r4"/>
    <property type="match status" value="1"/>
</dbReference>
<evidence type="ECO:0000256" key="3">
    <source>
        <dbReference type="ARBA" id="ARBA00023082"/>
    </source>
</evidence>
<sequence>MVMEKRDHLTYTLDAQSLEAAMSFLKRYCVRLTGSIWEAEDLVQDTLIKALPLVSGEMNHMNPYAYLCTVARNQWLDQVRRQGKLDRILAEMMETMNQPNLYAKESLELEQAIQCVLVYLSPLQRCVFLLRDVMVFSSSEVAHQLNMTEGAVKSALHRARRALQDVRTTMVFDQVAHHHELNVQVHQYMGALDRGDVQKLIELMHNECDVSVLRIEAIRLEQVGKVRATRKAQTVRASVTRLLNVYAA</sequence>
<dbReference type="InterPro" id="IPR039425">
    <property type="entry name" value="RNA_pol_sigma-70-like"/>
</dbReference>
<dbReference type="Pfam" id="PF08281">
    <property type="entry name" value="Sigma70_r4_2"/>
    <property type="match status" value="1"/>
</dbReference>
<keyword evidence="3 6" id="KW-0731">Sigma factor</keyword>
<evidence type="ECO:0000313" key="9">
    <source>
        <dbReference type="EMBL" id="MBP2000904.1"/>
    </source>
</evidence>
<dbReference type="EMBL" id="JAGGLD010000003">
    <property type="protein sequence ID" value="MBP2000904.1"/>
    <property type="molecule type" value="Genomic_DNA"/>
</dbReference>
<dbReference type="Gene3D" id="1.10.10.10">
    <property type="entry name" value="Winged helix-like DNA-binding domain superfamily/Winged helix DNA-binding domain"/>
    <property type="match status" value="1"/>
</dbReference>
<dbReference type="RefSeq" id="WP_209861485.1">
    <property type="nucleotide sequence ID" value="NZ_JAGGLD010000003.1"/>
</dbReference>
<evidence type="ECO:0000259" key="7">
    <source>
        <dbReference type="Pfam" id="PF04542"/>
    </source>
</evidence>
<dbReference type="Proteomes" id="UP001519288">
    <property type="component" value="Unassembled WGS sequence"/>
</dbReference>
<organism evidence="9 10">
    <name type="scientific">Paenibacillus shirakamiensis</name>
    <dbReference type="NCBI Taxonomy" id="1265935"/>
    <lineage>
        <taxon>Bacteria</taxon>
        <taxon>Bacillati</taxon>
        <taxon>Bacillota</taxon>
        <taxon>Bacilli</taxon>
        <taxon>Bacillales</taxon>
        <taxon>Paenibacillaceae</taxon>
        <taxon>Paenibacillus</taxon>
    </lineage>
</organism>
<dbReference type="NCBIfam" id="TIGR02937">
    <property type="entry name" value="sigma70-ECF"/>
    <property type="match status" value="1"/>
</dbReference>
<comment type="similarity">
    <text evidence="1 6">Belongs to the sigma-70 factor family. ECF subfamily.</text>
</comment>